<dbReference type="InterPro" id="IPR005818">
    <property type="entry name" value="Histone_H1/H5_H15"/>
</dbReference>
<dbReference type="PROSITE" id="PS01359">
    <property type="entry name" value="ZF_PHD_1"/>
    <property type="match status" value="1"/>
</dbReference>
<dbReference type="SUPFAM" id="SSF46785">
    <property type="entry name" value="Winged helix' DNA-binding domain"/>
    <property type="match status" value="1"/>
</dbReference>
<dbReference type="InterPro" id="IPR013083">
    <property type="entry name" value="Znf_RING/FYVE/PHD"/>
</dbReference>
<feature type="domain" description="PHD-type" evidence="10">
    <location>
        <begin position="159"/>
        <end position="215"/>
    </location>
</feature>
<feature type="region of interest" description="Disordered" evidence="9">
    <location>
        <begin position="21"/>
        <end position="152"/>
    </location>
</feature>
<dbReference type="InterPro" id="IPR019786">
    <property type="entry name" value="Zinc_finger_PHD-type_CS"/>
</dbReference>
<dbReference type="GO" id="GO:0045814">
    <property type="term" value="P:negative regulation of gene expression, epigenetic"/>
    <property type="evidence" value="ECO:0007669"/>
    <property type="project" value="TreeGrafter"/>
</dbReference>
<evidence type="ECO:0000256" key="6">
    <source>
        <dbReference type="ARBA" id="ARBA00023159"/>
    </source>
</evidence>
<dbReference type="AlphaFoldDB" id="A0A3N4INF8"/>
<evidence type="ECO:0000256" key="5">
    <source>
        <dbReference type="ARBA" id="ARBA00022833"/>
    </source>
</evidence>
<dbReference type="EMBL" id="ML119646">
    <property type="protein sequence ID" value="RPA87429.1"/>
    <property type="molecule type" value="Genomic_DNA"/>
</dbReference>
<dbReference type="OrthoDB" id="5863171at2759"/>
<comment type="subcellular location">
    <subcellularLocation>
        <location evidence="1">Nucleus</location>
    </subcellularLocation>
</comment>
<keyword evidence="2" id="KW-0597">Phosphoprotein</keyword>
<dbReference type="GO" id="GO:0003677">
    <property type="term" value="F:DNA binding"/>
    <property type="evidence" value="ECO:0007669"/>
    <property type="project" value="InterPro"/>
</dbReference>
<dbReference type="STRING" id="1160509.A0A3N4INF8"/>
<evidence type="ECO:0000256" key="8">
    <source>
        <dbReference type="PROSITE-ProRule" id="PRU00146"/>
    </source>
</evidence>
<organism evidence="12 13">
    <name type="scientific">Ascobolus immersus RN42</name>
    <dbReference type="NCBI Taxonomy" id="1160509"/>
    <lineage>
        <taxon>Eukaryota</taxon>
        <taxon>Fungi</taxon>
        <taxon>Dikarya</taxon>
        <taxon>Ascomycota</taxon>
        <taxon>Pezizomycotina</taxon>
        <taxon>Pezizomycetes</taxon>
        <taxon>Pezizales</taxon>
        <taxon>Ascobolaceae</taxon>
        <taxon>Ascobolus</taxon>
    </lineage>
</organism>
<dbReference type="Pfam" id="PF00628">
    <property type="entry name" value="PHD"/>
    <property type="match status" value="1"/>
</dbReference>
<dbReference type="Gene3D" id="3.30.40.10">
    <property type="entry name" value="Zinc/RING finger domain, C3HC4 (zinc finger)"/>
    <property type="match status" value="1"/>
</dbReference>
<dbReference type="GO" id="GO:0003682">
    <property type="term" value="F:chromatin binding"/>
    <property type="evidence" value="ECO:0007669"/>
    <property type="project" value="TreeGrafter"/>
</dbReference>
<dbReference type="SUPFAM" id="SSF57903">
    <property type="entry name" value="FYVE/PHD zinc finger"/>
    <property type="match status" value="1"/>
</dbReference>
<keyword evidence="4 8" id="KW-0863">Zinc-finger</keyword>
<evidence type="ECO:0000256" key="2">
    <source>
        <dbReference type="ARBA" id="ARBA00022553"/>
    </source>
</evidence>
<evidence type="ECO:0000256" key="1">
    <source>
        <dbReference type="ARBA" id="ARBA00004123"/>
    </source>
</evidence>
<dbReference type="GO" id="GO:0005634">
    <property type="term" value="C:nucleus"/>
    <property type="evidence" value="ECO:0007669"/>
    <property type="project" value="UniProtKB-SubCell"/>
</dbReference>
<proteinExistence type="predicted"/>
<keyword evidence="13" id="KW-1185">Reference proteome</keyword>
<dbReference type="GO" id="GO:0008270">
    <property type="term" value="F:zinc ion binding"/>
    <property type="evidence" value="ECO:0007669"/>
    <property type="project" value="UniProtKB-KW"/>
</dbReference>
<dbReference type="CDD" id="cd15502">
    <property type="entry name" value="PHD_Phf1p_Phf2p_like"/>
    <property type="match status" value="1"/>
</dbReference>
<dbReference type="PANTHER" id="PTHR12628">
    <property type="entry name" value="POLYCOMB-LIKE TRANSCRIPTION FACTOR"/>
    <property type="match status" value="1"/>
</dbReference>
<evidence type="ECO:0000313" key="13">
    <source>
        <dbReference type="Proteomes" id="UP000275078"/>
    </source>
</evidence>
<dbReference type="PROSITE" id="PS50016">
    <property type="entry name" value="ZF_PHD_2"/>
    <property type="match status" value="1"/>
</dbReference>
<protein>
    <recommendedName>
        <fullName evidence="14">PHD-type domain-containing protein</fullName>
    </recommendedName>
</protein>
<accession>A0A3N4INF8</accession>
<dbReference type="GO" id="GO:0006334">
    <property type="term" value="P:nucleosome assembly"/>
    <property type="evidence" value="ECO:0007669"/>
    <property type="project" value="InterPro"/>
</dbReference>
<dbReference type="PANTHER" id="PTHR12628:SF10">
    <property type="entry name" value="HOMEOBOX DOMAIN-CONTAINING PROTEIN"/>
    <property type="match status" value="1"/>
</dbReference>
<evidence type="ECO:0000256" key="4">
    <source>
        <dbReference type="ARBA" id="ARBA00022771"/>
    </source>
</evidence>
<dbReference type="PROSITE" id="PS51504">
    <property type="entry name" value="H15"/>
    <property type="match status" value="1"/>
</dbReference>
<evidence type="ECO:0000259" key="11">
    <source>
        <dbReference type="PROSITE" id="PS51504"/>
    </source>
</evidence>
<evidence type="ECO:0000259" key="10">
    <source>
        <dbReference type="PROSITE" id="PS50016"/>
    </source>
</evidence>
<feature type="compositionally biased region" description="Basic residues" evidence="9">
    <location>
        <begin position="94"/>
        <end position="107"/>
    </location>
</feature>
<gene>
    <name evidence="12" type="ORF">BJ508DRAFT_59804</name>
</gene>
<dbReference type="GO" id="GO:0000786">
    <property type="term" value="C:nucleosome"/>
    <property type="evidence" value="ECO:0007669"/>
    <property type="project" value="InterPro"/>
</dbReference>
<feature type="domain" description="H15" evidence="11">
    <location>
        <begin position="289"/>
        <end position="359"/>
    </location>
</feature>
<dbReference type="InterPro" id="IPR001965">
    <property type="entry name" value="Znf_PHD"/>
</dbReference>
<evidence type="ECO:0000256" key="3">
    <source>
        <dbReference type="ARBA" id="ARBA00022723"/>
    </source>
</evidence>
<dbReference type="Proteomes" id="UP000275078">
    <property type="component" value="Unassembled WGS sequence"/>
</dbReference>
<keyword evidence="3" id="KW-0479">Metal-binding</keyword>
<keyword evidence="7" id="KW-0539">Nucleus</keyword>
<reference evidence="12 13" key="1">
    <citation type="journal article" date="2018" name="Nat. Ecol. Evol.">
        <title>Pezizomycetes genomes reveal the molecular basis of ectomycorrhizal truffle lifestyle.</title>
        <authorList>
            <person name="Murat C."/>
            <person name="Payen T."/>
            <person name="Noel B."/>
            <person name="Kuo A."/>
            <person name="Morin E."/>
            <person name="Chen J."/>
            <person name="Kohler A."/>
            <person name="Krizsan K."/>
            <person name="Balestrini R."/>
            <person name="Da Silva C."/>
            <person name="Montanini B."/>
            <person name="Hainaut M."/>
            <person name="Levati E."/>
            <person name="Barry K.W."/>
            <person name="Belfiori B."/>
            <person name="Cichocki N."/>
            <person name="Clum A."/>
            <person name="Dockter R.B."/>
            <person name="Fauchery L."/>
            <person name="Guy J."/>
            <person name="Iotti M."/>
            <person name="Le Tacon F."/>
            <person name="Lindquist E.A."/>
            <person name="Lipzen A."/>
            <person name="Malagnac F."/>
            <person name="Mello A."/>
            <person name="Molinier V."/>
            <person name="Miyauchi S."/>
            <person name="Poulain J."/>
            <person name="Riccioni C."/>
            <person name="Rubini A."/>
            <person name="Sitrit Y."/>
            <person name="Splivallo R."/>
            <person name="Traeger S."/>
            <person name="Wang M."/>
            <person name="Zifcakova L."/>
            <person name="Wipf D."/>
            <person name="Zambonelli A."/>
            <person name="Paolocci F."/>
            <person name="Nowrousian M."/>
            <person name="Ottonello S."/>
            <person name="Baldrian P."/>
            <person name="Spatafora J.W."/>
            <person name="Henrissat B."/>
            <person name="Nagy L.G."/>
            <person name="Aury J.M."/>
            <person name="Wincker P."/>
            <person name="Grigoriev I.V."/>
            <person name="Bonfante P."/>
            <person name="Martin F.M."/>
        </authorList>
    </citation>
    <scope>NUCLEOTIDE SEQUENCE [LARGE SCALE GENOMIC DNA]</scope>
    <source>
        <strain evidence="12 13">RN42</strain>
    </source>
</reference>
<evidence type="ECO:0000313" key="12">
    <source>
        <dbReference type="EMBL" id="RPA87429.1"/>
    </source>
</evidence>
<sequence length="449" mass="49131">MYTFKCTDSFSFIQTAEQQKAIIPSEETATQPATMESQATPQQAPTDPIQTPARKVPEPLTISTITPASIAARRTPGLKSASSRSPVPSSTRTSSKRKPPSRPKKRKTDASDTSSDEEFTMEGKVTKSGRAVHRPSQYDPAIKTPTRKRPPQKKLLIDTKICKICQRGHSPNQNMIVFCDGCNAPYHQLCHNPPIDEIVIQVPEAEWFCAACSASRGKKDVQTGLSGHNLTHEEKRTYLSSLSQSQLIDLLFFCEKTHPSIPFYSPHTKSIVQSYRNRAAALAALPDPPVLTLDDMVVLALDTIADPKGSPPKVIFEYLATTYPSLEGHDIRAECTPVLQRLLKNGRLLRENHMYRVNHAYVEPAAAVPVNGTEAAAASGTPSSKAGSTGWRGIKLPEEEGEEWLVEREPKGFSHVWSVEVPGVNGVNGGAGGLDYMGEEEDAEGEVDY</sequence>
<dbReference type="InterPro" id="IPR011011">
    <property type="entry name" value="Znf_FYVE_PHD"/>
</dbReference>
<evidence type="ECO:0008006" key="14">
    <source>
        <dbReference type="Google" id="ProtNLM"/>
    </source>
</evidence>
<dbReference type="InterPro" id="IPR019787">
    <property type="entry name" value="Znf_PHD-finger"/>
</dbReference>
<keyword evidence="5" id="KW-0862">Zinc</keyword>
<dbReference type="InterPro" id="IPR036390">
    <property type="entry name" value="WH_DNA-bd_sf"/>
</dbReference>
<evidence type="ECO:0000256" key="9">
    <source>
        <dbReference type="SAM" id="MobiDB-lite"/>
    </source>
</evidence>
<feature type="compositionally biased region" description="Low complexity" evidence="9">
    <location>
        <begin position="82"/>
        <end position="93"/>
    </location>
</feature>
<dbReference type="SMART" id="SM00249">
    <property type="entry name" value="PHD"/>
    <property type="match status" value="1"/>
</dbReference>
<evidence type="ECO:0000256" key="7">
    <source>
        <dbReference type="ARBA" id="ARBA00023242"/>
    </source>
</evidence>
<feature type="compositionally biased region" description="Polar residues" evidence="9">
    <location>
        <begin position="27"/>
        <end position="49"/>
    </location>
</feature>
<name>A0A3N4INF8_ASCIM</name>
<keyword evidence="6" id="KW-0010">Activator</keyword>